<dbReference type="Pfam" id="PF15052">
    <property type="entry name" value="TMEM169"/>
    <property type="match status" value="1"/>
</dbReference>
<gene>
    <name evidence="3" type="primary">106059286</name>
</gene>
<dbReference type="Proteomes" id="UP000076420">
    <property type="component" value="Unassembled WGS sequence"/>
</dbReference>
<proteinExistence type="predicted"/>
<protein>
    <recommendedName>
        <fullName evidence="5">Transmembrane protein 169</fullName>
    </recommendedName>
</protein>
<dbReference type="EnsemblMetazoa" id="BGLB004487-RB">
    <property type="protein sequence ID" value="BGLB004487-PB"/>
    <property type="gene ID" value="BGLB004487"/>
</dbReference>
<evidence type="ECO:0000256" key="2">
    <source>
        <dbReference type="SAM" id="Phobius"/>
    </source>
</evidence>
<dbReference type="RefSeq" id="XP_013072315.2">
    <property type="nucleotide sequence ID" value="XM_013216861.2"/>
</dbReference>
<accession>A0A2C9JLR3</accession>
<feature type="transmembrane region" description="Helical" evidence="2">
    <location>
        <begin position="153"/>
        <end position="176"/>
    </location>
</feature>
<reference evidence="3" key="1">
    <citation type="submission" date="2020-05" db="UniProtKB">
        <authorList>
            <consortium name="EnsemblMetazoa"/>
        </authorList>
    </citation>
    <scope>IDENTIFICATION</scope>
    <source>
        <strain evidence="3">BB02</strain>
    </source>
</reference>
<dbReference type="OrthoDB" id="10066407at2759"/>
<keyword evidence="2" id="KW-0812">Transmembrane</keyword>
<feature type="transmembrane region" description="Helical" evidence="2">
    <location>
        <begin position="204"/>
        <end position="227"/>
    </location>
</feature>
<keyword evidence="2" id="KW-1133">Transmembrane helix</keyword>
<evidence type="ECO:0000313" key="3">
    <source>
        <dbReference type="EnsemblMetazoa" id="BGLB004487-PC"/>
    </source>
</evidence>
<organism evidence="3 4">
    <name type="scientific">Biomphalaria glabrata</name>
    <name type="common">Bloodfluke planorb</name>
    <name type="synonym">Freshwater snail</name>
    <dbReference type="NCBI Taxonomy" id="6526"/>
    <lineage>
        <taxon>Eukaryota</taxon>
        <taxon>Metazoa</taxon>
        <taxon>Spiralia</taxon>
        <taxon>Lophotrochozoa</taxon>
        <taxon>Mollusca</taxon>
        <taxon>Gastropoda</taxon>
        <taxon>Heterobranchia</taxon>
        <taxon>Euthyneura</taxon>
        <taxon>Panpulmonata</taxon>
        <taxon>Hygrophila</taxon>
        <taxon>Lymnaeoidea</taxon>
        <taxon>Planorbidae</taxon>
        <taxon>Biomphalaria</taxon>
    </lineage>
</organism>
<sequence>MPETNISTKGMQIVELQEQSEPLMPANPLPGVAGNTGKRKVSINEKCLESNDPAPESSTGAINLAKPVTSQTPSPSHTNELLAGGMPKNRKRPGSTSDGQRVTMIGTVTRGNGVGQPVEVQIELTENEFMRLTSREKELKKGRKKECNQKEGLHIVLWGILCMPVALVLSLCMSFYNGAMTWYNLIIFFSEEKSIAYRVTVSPLIILSFPLTVGLSSLCIAVIASVLQISWSWLRWQTEILDGEKGFYGWFCSKVGLPKCSPYEVVVLDETNS</sequence>
<dbReference type="VEuPathDB" id="VectorBase:BGLB004487"/>
<dbReference type="PANTHER" id="PTHR31777">
    <property type="entry name" value="TRANSMEMBRANE PROTEIN 169"/>
    <property type="match status" value="1"/>
</dbReference>
<evidence type="ECO:0000256" key="1">
    <source>
        <dbReference type="SAM" id="MobiDB-lite"/>
    </source>
</evidence>
<dbReference type="KEGG" id="bgt:106059286"/>
<dbReference type="InterPro" id="IPR029386">
    <property type="entry name" value="TMEM169"/>
</dbReference>
<dbReference type="AlphaFoldDB" id="A0A2C9JLR3"/>
<evidence type="ECO:0000313" key="4">
    <source>
        <dbReference type="Proteomes" id="UP000076420"/>
    </source>
</evidence>
<name>A0A2C9JLR3_BIOGL</name>
<feature type="region of interest" description="Disordered" evidence="1">
    <location>
        <begin position="66"/>
        <end position="101"/>
    </location>
</feature>
<evidence type="ECO:0008006" key="5">
    <source>
        <dbReference type="Google" id="ProtNLM"/>
    </source>
</evidence>
<dbReference type="VEuPathDB" id="VectorBase:BGLAX_036917"/>
<keyword evidence="2" id="KW-0472">Membrane</keyword>
<dbReference type="PANTHER" id="PTHR31777:SF0">
    <property type="entry name" value="TRANSMEMBRANE PROTEIN 169"/>
    <property type="match status" value="1"/>
</dbReference>
<feature type="compositionally biased region" description="Polar residues" evidence="1">
    <location>
        <begin position="68"/>
        <end position="79"/>
    </location>
</feature>
<dbReference type="EnsemblMetazoa" id="BGLB004487-RC">
    <property type="protein sequence ID" value="BGLB004487-PC"/>
    <property type="gene ID" value="BGLB004487"/>
</dbReference>